<dbReference type="GO" id="GO:0016740">
    <property type="term" value="F:transferase activity"/>
    <property type="evidence" value="ECO:0007669"/>
    <property type="project" value="UniProtKB-KW"/>
</dbReference>
<dbReference type="SUPFAM" id="SSF52540">
    <property type="entry name" value="P-loop containing nucleoside triphosphate hydrolases"/>
    <property type="match status" value="1"/>
</dbReference>
<dbReference type="PANTHER" id="PTHR12788:SF10">
    <property type="entry name" value="PROTEIN-TYROSINE SULFOTRANSFERASE"/>
    <property type="match status" value="1"/>
</dbReference>
<name>A0ABU8XRT1_9PROT</name>
<dbReference type="Gene3D" id="3.40.50.300">
    <property type="entry name" value="P-loop containing nucleotide triphosphate hydrolases"/>
    <property type="match status" value="1"/>
</dbReference>
<accession>A0ABU8XRT1</accession>
<dbReference type="Proteomes" id="UP001375743">
    <property type="component" value="Unassembled WGS sequence"/>
</dbReference>
<dbReference type="InterPro" id="IPR027417">
    <property type="entry name" value="P-loop_NTPase"/>
</dbReference>
<dbReference type="InterPro" id="IPR026634">
    <property type="entry name" value="TPST-like"/>
</dbReference>
<comment type="caution">
    <text evidence="2">The sequence shown here is derived from an EMBL/GenBank/DDBJ whole genome shotgun (WGS) entry which is preliminary data.</text>
</comment>
<dbReference type="PANTHER" id="PTHR12788">
    <property type="entry name" value="PROTEIN-TYROSINE SULFOTRANSFERASE 2"/>
    <property type="match status" value="1"/>
</dbReference>
<evidence type="ECO:0000313" key="3">
    <source>
        <dbReference type="Proteomes" id="UP001375743"/>
    </source>
</evidence>
<proteinExistence type="predicted"/>
<sequence>MSSASADADRPRRPPFFILGAPRSGTSLLGRMLGSHPALAMPDEIKLFETFLPLLPLYGDLRQPKRLRRLVEDMLGWRWVRRLPDPPPVEAVLARVARHDLPGAIEALLAAWAAGQGKERWGDKTPSNLYFWPLIAGAFPESPIIHILRDGRDVVLSQIQAPFGPKTVAGAAERWVRFVSEIRTLGEQAGSRPYVEIRYEDLLARPEATIGRVLEVLGEPFDPVVLQFHKNARPVGTDPVNDRNIHRPLQVANREKWRDALNRRDLETLEGIAGPLLEACGYPRCTAAPPMLPAERAVRRYLQHPPLKLVAMLRNRQGIAEALERQLLGWRLRVDRLLGRLSAGSGPSAGGIERPPLGSSAA</sequence>
<evidence type="ECO:0000256" key="1">
    <source>
        <dbReference type="ARBA" id="ARBA00022679"/>
    </source>
</evidence>
<protein>
    <submittedName>
        <fullName evidence="2">Sulfotransferase</fullName>
        <ecNumber evidence="2">2.8.2.-</ecNumber>
    </submittedName>
</protein>
<reference evidence="2 3" key="1">
    <citation type="submission" date="2024-01" db="EMBL/GenBank/DDBJ databases">
        <title>Multi-omics insights into the function and evolution of sodium benzoate biodegradation pathways in Benzoatithermus flavus gen. nov., sp. nov. from hot spring.</title>
        <authorList>
            <person name="Hu C.-J."/>
            <person name="Li W.-J."/>
        </authorList>
    </citation>
    <scope>NUCLEOTIDE SEQUENCE [LARGE SCALE GENOMIC DNA]</scope>
    <source>
        <strain evidence="2 3">SYSU G07066</strain>
    </source>
</reference>
<dbReference type="RefSeq" id="WP_418159447.1">
    <property type="nucleotide sequence ID" value="NZ_JBBLZC010000009.1"/>
</dbReference>
<organism evidence="2 3">
    <name type="scientific">Benzoatithermus flavus</name>
    <dbReference type="NCBI Taxonomy" id="3108223"/>
    <lineage>
        <taxon>Bacteria</taxon>
        <taxon>Pseudomonadati</taxon>
        <taxon>Pseudomonadota</taxon>
        <taxon>Alphaproteobacteria</taxon>
        <taxon>Geminicoccales</taxon>
        <taxon>Geminicoccaceae</taxon>
        <taxon>Benzoatithermus</taxon>
    </lineage>
</organism>
<keyword evidence="3" id="KW-1185">Reference proteome</keyword>
<keyword evidence="1 2" id="KW-0808">Transferase</keyword>
<evidence type="ECO:0000313" key="2">
    <source>
        <dbReference type="EMBL" id="MEK0083596.1"/>
    </source>
</evidence>
<gene>
    <name evidence="2" type="ORF">U1T56_10570</name>
</gene>
<dbReference type="EC" id="2.8.2.-" evidence="2"/>
<dbReference type="Pfam" id="PF13469">
    <property type="entry name" value="Sulfotransfer_3"/>
    <property type="match status" value="1"/>
</dbReference>
<dbReference type="EMBL" id="JBBLZC010000009">
    <property type="protein sequence ID" value="MEK0083596.1"/>
    <property type="molecule type" value="Genomic_DNA"/>
</dbReference>